<dbReference type="InParanoid" id="A0A0V0QPP2"/>
<organism evidence="2 3">
    <name type="scientific">Pseudocohnilembus persalinus</name>
    <name type="common">Ciliate</name>
    <dbReference type="NCBI Taxonomy" id="266149"/>
    <lineage>
        <taxon>Eukaryota</taxon>
        <taxon>Sar</taxon>
        <taxon>Alveolata</taxon>
        <taxon>Ciliophora</taxon>
        <taxon>Intramacronucleata</taxon>
        <taxon>Oligohymenophorea</taxon>
        <taxon>Scuticociliatia</taxon>
        <taxon>Philasterida</taxon>
        <taxon>Pseudocohnilembidae</taxon>
        <taxon>Pseudocohnilembus</taxon>
    </lineage>
</organism>
<comment type="caution">
    <text evidence="2">The sequence shown here is derived from an EMBL/GenBank/DDBJ whole genome shotgun (WGS) entry which is preliminary data.</text>
</comment>
<dbReference type="EMBL" id="LDAU01000121">
    <property type="protein sequence ID" value="KRX04097.1"/>
    <property type="molecule type" value="Genomic_DNA"/>
</dbReference>
<dbReference type="InterPro" id="IPR010736">
    <property type="entry name" value="SHIPPO-rpt"/>
</dbReference>
<dbReference type="PANTHER" id="PTHR21580:SF28">
    <property type="entry name" value="BOREALIN N-TERMINAL DOMAIN-CONTAINING PROTEIN-RELATED"/>
    <property type="match status" value="1"/>
</dbReference>
<gene>
    <name evidence="2" type="ORF">PPERSA_08312</name>
</gene>
<dbReference type="Proteomes" id="UP000054937">
    <property type="component" value="Unassembled WGS sequence"/>
</dbReference>
<dbReference type="OrthoDB" id="429991at2759"/>
<dbReference type="Pfam" id="PF07004">
    <property type="entry name" value="SHIPPO-rpt"/>
    <property type="match status" value="3"/>
</dbReference>
<proteinExistence type="predicted"/>
<name>A0A0V0QPP2_PSEPJ</name>
<accession>A0A0V0QPP2</accession>
<evidence type="ECO:0000313" key="3">
    <source>
        <dbReference type="Proteomes" id="UP000054937"/>
    </source>
</evidence>
<dbReference type="PANTHER" id="PTHR21580">
    <property type="entry name" value="SHIPPO-1-RELATED"/>
    <property type="match status" value="1"/>
</dbReference>
<evidence type="ECO:0000256" key="1">
    <source>
        <dbReference type="SAM" id="MobiDB-lite"/>
    </source>
</evidence>
<protein>
    <recommendedName>
        <fullName evidence="4">Sperm-tail PG-rich repeat</fullName>
    </recommendedName>
</protein>
<sequence>MEFYSFNDKKQEQQGIKYSIGKSKRNDEIFVKKNQLEDPGAQSYYPSIENIKKKQQQWVFGSEKRDTCQFFKGYRSCSPGPGFYKPEVCYKNVFKKGEAFSLGLKLPPKISETQTFPGPNVYNYNKGKYLVEKNFQASFTLRDRYEEVNNFLGNKNSLFKNEIGPASYCNQNSSVKKIHSAKIGKETRENNWKRGTNYDNNNPGPGEYQIKSNNDKNIPAWKFNNGERFDYVNKIFQDKQNKIGPGSYKIPVQVPNTKFYKSISPASKQQYSGKLKVKNQRDQDLPGPSQYLYEKSLEKIMKKSPSQKIGRAKRDYHPGNKENQNFMEVGPGRYENNKFDNKNSVKVSFGKEEKFRQTAENNICPGPGNYEIASKDLGGRKYKLAGKLGSSLENKNKVKNPAPNYYSPDYNKIQSKFPKHKIGTSVRKDINLTINDNPAPGSYQIDTERIGKKSNNNAFQFGKAQRFKQKNDQYEDFFENFMNRKKF</sequence>
<reference evidence="2 3" key="1">
    <citation type="journal article" date="2015" name="Sci. Rep.">
        <title>Genome of the facultative scuticociliatosis pathogen Pseudocohnilembus persalinus provides insight into its virulence through horizontal gene transfer.</title>
        <authorList>
            <person name="Xiong J."/>
            <person name="Wang G."/>
            <person name="Cheng J."/>
            <person name="Tian M."/>
            <person name="Pan X."/>
            <person name="Warren A."/>
            <person name="Jiang C."/>
            <person name="Yuan D."/>
            <person name="Miao W."/>
        </authorList>
    </citation>
    <scope>NUCLEOTIDE SEQUENCE [LARGE SCALE GENOMIC DNA]</scope>
    <source>
        <strain evidence="2">36N120E</strain>
    </source>
</reference>
<dbReference type="AlphaFoldDB" id="A0A0V0QPP2"/>
<keyword evidence="3" id="KW-1185">Reference proteome</keyword>
<dbReference type="InterPro" id="IPR051291">
    <property type="entry name" value="CIMAP"/>
</dbReference>
<evidence type="ECO:0000313" key="2">
    <source>
        <dbReference type="EMBL" id="KRX04097.1"/>
    </source>
</evidence>
<feature type="region of interest" description="Disordered" evidence="1">
    <location>
        <begin position="303"/>
        <end position="339"/>
    </location>
</feature>
<evidence type="ECO:0008006" key="4">
    <source>
        <dbReference type="Google" id="ProtNLM"/>
    </source>
</evidence>